<dbReference type="EMBL" id="JAUJEA010000001">
    <property type="protein sequence ID" value="MDN5199805.1"/>
    <property type="molecule type" value="Genomic_DNA"/>
</dbReference>
<sequence>MVFEQIPPFVASQEIPDISLISFGKFLEDGEDLLNDRSGS</sequence>
<gene>
    <name evidence="1" type="ORF">QQ008_00485</name>
</gene>
<organism evidence="1 2">
    <name type="scientific">Splendidivirga corallicola</name>
    <dbReference type="NCBI Taxonomy" id="3051826"/>
    <lineage>
        <taxon>Bacteria</taxon>
        <taxon>Pseudomonadati</taxon>
        <taxon>Bacteroidota</taxon>
        <taxon>Cytophagia</taxon>
        <taxon>Cytophagales</taxon>
        <taxon>Splendidivirgaceae</taxon>
        <taxon>Splendidivirga</taxon>
    </lineage>
</organism>
<proteinExistence type="predicted"/>
<keyword evidence="2" id="KW-1185">Reference proteome</keyword>
<dbReference type="Proteomes" id="UP001172082">
    <property type="component" value="Unassembled WGS sequence"/>
</dbReference>
<evidence type="ECO:0000313" key="1">
    <source>
        <dbReference type="EMBL" id="MDN5199805.1"/>
    </source>
</evidence>
<name>A0ABT8KGH7_9BACT</name>
<accession>A0ABT8KGH7</accession>
<protein>
    <submittedName>
        <fullName evidence="1">Uncharacterized protein</fullName>
    </submittedName>
</protein>
<dbReference type="RefSeq" id="WP_346749837.1">
    <property type="nucleotide sequence ID" value="NZ_JAUJEA010000001.1"/>
</dbReference>
<comment type="caution">
    <text evidence="1">The sequence shown here is derived from an EMBL/GenBank/DDBJ whole genome shotgun (WGS) entry which is preliminary data.</text>
</comment>
<reference evidence="1" key="1">
    <citation type="submission" date="2023-06" db="EMBL/GenBank/DDBJ databases">
        <title>Genomic of Parafulvivirga corallium.</title>
        <authorList>
            <person name="Wang G."/>
        </authorList>
    </citation>
    <scope>NUCLEOTIDE SEQUENCE</scope>
    <source>
        <strain evidence="1">BMA10</strain>
    </source>
</reference>
<evidence type="ECO:0000313" key="2">
    <source>
        <dbReference type="Proteomes" id="UP001172082"/>
    </source>
</evidence>